<name>A0ACC0D782_9PEZI</name>
<gene>
    <name evidence="1" type="ORF">F4821DRAFT_84741</name>
</gene>
<sequence>MHLRPAHGDTAYPPFLCYRTPSRRRRHDPLHLHSLVPSFAFSHDSLLIAGLPTKRCDAMKHYSDIYWSASPFQCVGKEFRSLLVFSHDIQGSSMNYLLGGRYRVFKLNSPGSFLMLAVISLVVLYIVGVLAVVIRGLVVRPMNLSQYHDALGDVASY</sequence>
<accession>A0ACC0D782</accession>
<evidence type="ECO:0000313" key="1">
    <source>
        <dbReference type="EMBL" id="KAI6088552.1"/>
    </source>
</evidence>
<evidence type="ECO:0000313" key="2">
    <source>
        <dbReference type="Proteomes" id="UP001497680"/>
    </source>
</evidence>
<keyword evidence="2" id="KW-1185">Reference proteome</keyword>
<dbReference type="Proteomes" id="UP001497680">
    <property type="component" value="Unassembled WGS sequence"/>
</dbReference>
<protein>
    <submittedName>
        <fullName evidence="1">Uncharacterized protein</fullName>
    </submittedName>
</protein>
<proteinExistence type="predicted"/>
<dbReference type="EMBL" id="MU394300">
    <property type="protein sequence ID" value="KAI6088552.1"/>
    <property type="molecule type" value="Genomic_DNA"/>
</dbReference>
<reference evidence="1 2" key="1">
    <citation type="journal article" date="2022" name="New Phytol.">
        <title>Ecological generalism drives hyperdiversity of secondary metabolite gene clusters in xylarialean endophytes.</title>
        <authorList>
            <person name="Franco M.E.E."/>
            <person name="Wisecaver J.H."/>
            <person name="Arnold A.E."/>
            <person name="Ju Y.M."/>
            <person name="Slot J.C."/>
            <person name="Ahrendt S."/>
            <person name="Moore L.P."/>
            <person name="Eastman K.E."/>
            <person name="Scott K."/>
            <person name="Konkel Z."/>
            <person name="Mondo S.J."/>
            <person name="Kuo A."/>
            <person name="Hayes R.D."/>
            <person name="Haridas S."/>
            <person name="Andreopoulos B."/>
            <person name="Riley R."/>
            <person name="LaButti K."/>
            <person name="Pangilinan J."/>
            <person name="Lipzen A."/>
            <person name="Amirebrahimi M."/>
            <person name="Yan J."/>
            <person name="Adam C."/>
            <person name="Keymanesh K."/>
            <person name="Ng V."/>
            <person name="Louie K."/>
            <person name="Northen T."/>
            <person name="Drula E."/>
            <person name="Henrissat B."/>
            <person name="Hsieh H.M."/>
            <person name="Youens-Clark K."/>
            <person name="Lutzoni F."/>
            <person name="Miadlikowska J."/>
            <person name="Eastwood D.C."/>
            <person name="Hamelin R.C."/>
            <person name="Grigoriev I.V."/>
            <person name="U'Ren J.M."/>
        </authorList>
    </citation>
    <scope>NUCLEOTIDE SEQUENCE [LARGE SCALE GENOMIC DNA]</scope>
    <source>
        <strain evidence="1 2">ER1909</strain>
    </source>
</reference>
<organism evidence="1 2">
    <name type="scientific">Hypoxylon rubiginosum</name>
    <dbReference type="NCBI Taxonomy" id="110542"/>
    <lineage>
        <taxon>Eukaryota</taxon>
        <taxon>Fungi</taxon>
        <taxon>Dikarya</taxon>
        <taxon>Ascomycota</taxon>
        <taxon>Pezizomycotina</taxon>
        <taxon>Sordariomycetes</taxon>
        <taxon>Xylariomycetidae</taxon>
        <taxon>Xylariales</taxon>
        <taxon>Hypoxylaceae</taxon>
        <taxon>Hypoxylon</taxon>
    </lineage>
</organism>
<comment type="caution">
    <text evidence="1">The sequence shown here is derived from an EMBL/GenBank/DDBJ whole genome shotgun (WGS) entry which is preliminary data.</text>
</comment>